<dbReference type="InterPro" id="IPR044005">
    <property type="entry name" value="DZR_2"/>
</dbReference>
<evidence type="ECO:0000256" key="1">
    <source>
        <dbReference type="ARBA" id="ARBA00008007"/>
    </source>
</evidence>
<sequence>MQIPVNQHRLREVYGRVGQLLRQCRVRGCLVCGEPVDEAGEGGLDSLCAVCAQVLPWNRHACPACAQPLPMEEAGRACGACQRCPPPLASCHATFAYRWPMDRLLPGAKFHGDLAASRVLGEWMAAALWRHLPTVPWPEAIVPLPLHRARLRRRGYDQALELARPLARRLRLPLRHDLLLRTRDTVPQSRLDGPARRLNLRNAFEVRGGVGLPRHVVLVDDVMTTGTTLHAAANALRRSGIERVDAWVCARVP</sequence>
<dbReference type="Proteomes" id="UP000552587">
    <property type="component" value="Unassembled WGS sequence"/>
</dbReference>
<dbReference type="InterPro" id="IPR029057">
    <property type="entry name" value="PRTase-like"/>
</dbReference>
<name>A0A7W3YF11_9GAMM</name>
<evidence type="ECO:0000259" key="2">
    <source>
        <dbReference type="Pfam" id="PF00156"/>
    </source>
</evidence>
<reference evidence="4 5" key="1">
    <citation type="submission" date="2020-07" db="EMBL/GenBank/DDBJ databases">
        <authorList>
            <person name="Xu S."/>
            <person name="Li A."/>
        </authorList>
    </citation>
    <scope>NUCLEOTIDE SEQUENCE [LARGE SCALE GENOMIC DNA]</scope>
    <source>
        <strain evidence="4 5">SG-8</strain>
    </source>
</reference>
<organism evidence="4 5">
    <name type="scientific">Marilutibacter penaei</name>
    <dbReference type="NCBI Taxonomy" id="2759900"/>
    <lineage>
        <taxon>Bacteria</taxon>
        <taxon>Pseudomonadati</taxon>
        <taxon>Pseudomonadota</taxon>
        <taxon>Gammaproteobacteria</taxon>
        <taxon>Lysobacterales</taxon>
        <taxon>Lysobacteraceae</taxon>
        <taxon>Marilutibacter</taxon>
    </lineage>
</organism>
<evidence type="ECO:0000313" key="4">
    <source>
        <dbReference type="EMBL" id="MBB1088830.1"/>
    </source>
</evidence>
<dbReference type="RefSeq" id="WP_182669597.1">
    <property type="nucleotide sequence ID" value="NZ_JACHTE010000006.1"/>
</dbReference>
<dbReference type="Pfam" id="PF18912">
    <property type="entry name" value="DZR_2"/>
    <property type="match status" value="1"/>
</dbReference>
<comment type="caution">
    <text evidence="4">The sequence shown here is derived from an EMBL/GenBank/DDBJ whole genome shotgun (WGS) entry which is preliminary data.</text>
</comment>
<feature type="domain" description="Double zinc ribbon" evidence="3">
    <location>
        <begin position="29"/>
        <end position="82"/>
    </location>
</feature>
<dbReference type="EMBL" id="JACHTE010000006">
    <property type="protein sequence ID" value="MBB1088830.1"/>
    <property type="molecule type" value="Genomic_DNA"/>
</dbReference>
<dbReference type="PANTHER" id="PTHR47505:SF1">
    <property type="entry name" value="DNA UTILIZATION PROTEIN YHGH"/>
    <property type="match status" value="1"/>
</dbReference>
<accession>A0A7W3YF11</accession>
<dbReference type="CDD" id="cd06223">
    <property type="entry name" value="PRTases_typeI"/>
    <property type="match status" value="1"/>
</dbReference>
<dbReference type="AlphaFoldDB" id="A0A7W3YF11"/>
<gene>
    <name evidence="4" type="ORF">H4F99_10035</name>
</gene>
<evidence type="ECO:0000259" key="3">
    <source>
        <dbReference type="Pfam" id="PF18912"/>
    </source>
</evidence>
<feature type="domain" description="Phosphoribosyltransferase" evidence="2">
    <location>
        <begin position="160"/>
        <end position="249"/>
    </location>
</feature>
<dbReference type="Gene3D" id="3.40.50.2020">
    <property type="match status" value="1"/>
</dbReference>
<protein>
    <submittedName>
        <fullName evidence="4">ComF family protein</fullName>
    </submittedName>
</protein>
<dbReference type="Pfam" id="PF00156">
    <property type="entry name" value="Pribosyltran"/>
    <property type="match status" value="1"/>
</dbReference>
<evidence type="ECO:0000313" key="5">
    <source>
        <dbReference type="Proteomes" id="UP000552587"/>
    </source>
</evidence>
<dbReference type="InterPro" id="IPR000836">
    <property type="entry name" value="PRTase_dom"/>
</dbReference>
<keyword evidence="5" id="KW-1185">Reference proteome</keyword>
<comment type="similarity">
    <text evidence="1">Belongs to the ComF/GntX family.</text>
</comment>
<dbReference type="SUPFAM" id="SSF53271">
    <property type="entry name" value="PRTase-like"/>
    <property type="match status" value="1"/>
</dbReference>
<proteinExistence type="inferred from homology"/>
<dbReference type="InterPro" id="IPR051910">
    <property type="entry name" value="ComF/GntX_DNA_util-trans"/>
</dbReference>
<dbReference type="PANTHER" id="PTHR47505">
    <property type="entry name" value="DNA UTILIZATION PROTEIN YHGH"/>
    <property type="match status" value="1"/>
</dbReference>